<keyword evidence="10" id="KW-1185">Reference proteome</keyword>
<feature type="transmembrane region" description="Helical" evidence="5">
    <location>
        <begin position="245"/>
        <end position="266"/>
    </location>
</feature>
<dbReference type="Pfam" id="PF15864">
    <property type="entry name" value="PglL_A"/>
    <property type="match status" value="1"/>
</dbReference>
<feature type="transmembrane region" description="Helical" evidence="5">
    <location>
        <begin position="201"/>
        <end position="216"/>
    </location>
</feature>
<dbReference type="EMBL" id="SUQN01000002">
    <property type="protein sequence ID" value="NTZ49446.1"/>
    <property type="molecule type" value="Genomic_DNA"/>
</dbReference>
<proteinExistence type="predicted"/>
<dbReference type="InterPro" id="IPR021797">
    <property type="entry name" value="Wzy_C_2"/>
</dbReference>
<comment type="caution">
    <text evidence="9">The sequence shown here is derived from an EMBL/GenBank/DDBJ whole genome shotgun (WGS) entry which is preliminary data.</text>
</comment>
<keyword evidence="9" id="KW-0436">Ligase</keyword>
<dbReference type="GO" id="GO:0016020">
    <property type="term" value="C:membrane"/>
    <property type="evidence" value="ECO:0007669"/>
    <property type="project" value="UniProtKB-SubCell"/>
</dbReference>
<organism evidence="9 10">
    <name type="scientific">Citrobacter gillenii</name>
    <dbReference type="NCBI Taxonomy" id="67828"/>
    <lineage>
        <taxon>Bacteria</taxon>
        <taxon>Pseudomonadati</taxon>
        <taxon>Pseudomonadota</taxon>
        <taxon>Gammaproteobacteria</taxon>
        <taxon>Enterobacterales</taxon>
        <taxon>Enterobacteriaceae</taxon>
        <taxon>Citrobacter</taxon>
        <taxon>Citrobacter freundii complex</taxon>
    </lineage>
</organism>
<feature type="transmembrane region" description="Helical" evidence="5">
    <location>
        <begin position="130"/>
        <end position="150"/>
    </location>
</feature>
<evidence type="ECO:0000259" key="6">
    <source>
        <dbReference type="Pfam" id="PF04932"/>
    </source>
</evidence>
<protein>
    <submittedName>
        <fullName evidence="9">O-antigen ligase family protein</fullName>
    </submittedName>
</protein>
<evidence type="ECO:0000259" key="8">
    <source>
        <dbReference type="Pfam" id="PF15864"/>
    </source>
</evidence>
<feature type="transmembrane region" description="Helical" evidence="5">
    <location>
        <begin position="45"/>
        <end position="63"/>
    </location>
</feature>
<evidence type="ECO:0000313" key="9">
    <source>
        <dbReference type="EMBL" id="NTZ49446.1"/>
    </source>
</evidence>
<dbReference type="AlphaFoldDB" id="A0ABD6LYK0"/>
<evidence type="ECO:0000256" key="2">
    <source>
        <dbReference type="ARBA" id="ARBA00022692"/>
    </source>
</evidence>
<sequence length="555" mass="62676">MKNTLNRLAPLPAQRVFLGLSLFYWCGAMHLYWPNNGGSGLSLPLNILAWIYAVVLAGCVSVRPPRQVWRVTLPAVGFIAGSLILTLLCLMTPAVWQPESLLVVGALLGGVLVYLVVLQIPLAANTLTTLLALLWGASLIECLVFVYQYWHLPGVGYWEFAWWRSTRPYGIFQQVNLMASFTACGTLLSVVLALRLRGRKIIAMVFALGVMGFVLHESQSQTGYLSLVVGETLLLMIFPARRRTLLLLVLPLVVGMLAGAAARHVMSVATVEHLTSSQVRWTVLKTSLALFMARPWTGWGIGSFPALFLDRAGHLGLSSMSHPHNELVLWMVEGGMVGLAGTLCFIAGGFWLWRRGDRWHRACMVAALPVAIHMLTEYPVRQSTPHWLLLILLLRCADRTENAYRLALSVTKGMCVTAFITFLLLTPVLLLTLQTQQQLTMVERRAEQWRLAKSIPVGGWLLVSRYRFDVAMGDVQRYQRTRDTRWLAHVQRWAPDYVRVHPDPNVSYIQILLALKQRDMPAARRLAARFYREYPNDRRIPWLQDARRPFNQKME</sequence>
<comment type="subcellular location">
    <subcellularLocation>
        <location evidence="1">Membrane</location>
        <topology evidence="1">Multi-pass membrane protein</topology>
    </subcellularLocation>
</comment>
<dbReference type="RefSeq" id="WP_174360528.1">
    <property type="nucleotide sequence ID" value="NZ_SUQN01000002.1"/>
</dbReference>
<feature type="transmembrane region" description="Helical" evidence="5">
    <location>
        <begin position="102"/>
        <end position="123"/>
    </location>
</feature>
<keyword evidence="3 5" id="KW-1133">Transmembrane helix</keyword>
<evidence type="ECO:0000256" key="1">
    <source>
        <dbReference type="ARBA" id="ARBA00004141"/>
    </source>
</evidence>
<feature type="domain" description="Virulence factor membrane-bound polymerase C-terminal" evidence="7">
    <location>
        <begin position="364"/>
        <end position="538"/>
    </location>
</feature>
<gene>
    <name evidence="9" type="ORF">FCH32_03880</name>
</gene>
<dbReference type="Pfam" id="PF04932">
    <property type="entry name" value="Wzy_C"/>
    <property type="match status" value="1"/>
</dbReference>
<dbReference type="Pfam" id="PF11846">
    <property type="entry name" value="Wzy_C_2"/>
    <property type="match status" value="1"/>
</dbReference>
<evidence type="ECO:0000256" key="4">
    <source>
        <dbReference type="ARBA" id="ARBA00023136"/>
    </source>
</evidence>
<feature type="transmembrane region" description="Helical" evidence="5">
    <location>
        <begin position="170"/>
        <end position="194"/>
    </location>
</feature>
<feature type="domain" description="Protein glycosylation ligase" evidence="8">
    <location>
        <begin position="168"/>
        <end position="192"/>
    </location>
</feature>
<feature type="transmembrane region" description="Helical" evidence="5">
    <location>
        <begin position="12"/>
        <end position="33"/>
    </location>
</feature>
<evidence type="ECO:0000259" key="7">
    <source>
        <dbReference type="Pfam" id="PF11846"/>
    </source>
</evidence>
<dbReference type="InterPro" id="IPR031726">
    <property type="entry name" value="PglL_A"/>
</dbReference>
<feature type="transmembrane region" description="Helical" evidence="5">
    <location>
        <begin position="414"/>
        <end position="433"/>
    </location>
</feature>
<keyword evidence="4 5" id="KW-0472">Membrane</keyword>
<dbReference type="PANTHER" id="PTHR37422">
    <property type="entry name" value="TEICHURONIC ACID BIOSYNTHESIS PROTEIN TUAE"/>
    <property type="match status" value="1"/>
</dbReference>
<feature type="transmembrane region" description="Helical" evidence="5">
    <location>
        <begin position="327"/>
        <end position="353"/>
    </location>
</feature>
<dbReference type="InterPro" id="IPR051533">
    <property type="entry name" value="WaaL-like"/>
</dbReference>
<accession>A0ABD6LYK0</accession>
<feature type="transmembrane region" description="Helical" evidence="5">
    <location>
        <begin position="75"/>
        <end position="96"/>
    </location>
</feature>
<evidence type="ECO:0000256" key="5">
    <source>
        <dbReference type="SAM" id="Phobius"/>
    </source>
</evidence>
<dbReference type="GO" id="GO:0016874">
    <property type="term" value="F:ligase activity"/>
    <property type="evidence" value="ECO:0007669"/>
    <property type="project" value="UniProtKB-KW"/>
</dbReference>
<evidence type="ECO:0000256" key="3">
    <source>
        <dbReference type="ARBA" id="ARBA00022989"/>
    </source>
</evidence>
<name>A0ABD6LYK0_9ENTR</name>
<dbReference type="PANTHER" id="PTHR37422:SF13">
    <property type="entry name" value="LIPOPOLYSACCHARIDE BIOSYNTHESIS PROTEIN PA4999-RELATED"/>
    <property type="match status" value="1"/>
</dbReference>
<dbReference type="Proteomes" id="UP000729009">
    <property type="component" value="Unassembled WGS sequence"/>
</dbReference>
<keyword evidence="2 5" id="KW-0812">Transmembrane</keyword>
<dbReference type="InterPro" id="IPR007016">
    <property type="entry name" value="O-antigen_ligase-rel_domated"/>
</dbReference>
<feature type="domain" description="O-antigen ligase-related" evidence="6">
    <location>
        <begin position="207"/>
        <end position="341"/>
    </location>
</feature>
<evidence type="ECO:0000313" key="10">
    <source>
        <dbReference type="Proteomes" id="UP000729009"/>
    </source>
</evidence>
<reference evidence="9 10" key="1">
    <citation type="submission" date="2019-05" db="EMBL/GenBank/DDBJ databases">
        <title>Draft genomes of bacterial isolates retrieved from different Forrest soils.</title>
        <authorList>
            <person name="Soares-Castro P."/>
            <person name="Santos P.M."/>
        </authorList>
    </citation>
    <scope>NUCLEOTIDE SEQUENCE [LARGE SCALE GENOMIC DNA]</scope>
    <source>
        <strain evidence="9 10">UMG736</strain>
    </source>
</reference>